<evidence type="ECO:0000313" key="4">
    <source>
        <dbReference type="EMBL" id="SDW09099.1"/>
    </source>
</evidence>
<feature type="domain" description="Galactosyltransferase C-terminal" evidence="3">
    <location>
        <begin position="151"/>
        <end position="195"/>
    </location>
</feature>
<dbReference type="CDD" id="cd00761">
    <property type="entry name" value="Glyco_tranf_GTA_type"/>
    <property type="match status" value="1"/>
</dbReference>
<keyword evidence="1" id="KW-0808">Transferase</keyword>
<sequence>MTSTPLISVVIPCYNDGAYLPETIDRLQQQTYSHFEIIVVNDGSTDAHTLQVLEELSQKGIKVLHKENGRMSSARNHGVQYASGSLIAALDADDYFHPSFFTKAIAILEKKTEVAVVTSHIQLFGDYKQTARPRGGNAYNFLFSSECPACAMVRKSCWDAVGGYDEQMTMGYEDWEFYIRITKQGWKVEVIPEKLLFYRQTPGSTLKNDTTPRRQEIINYIISKHGDWYLQCLKELVNNKQVLFTESRIAYLTIWRMIINRLRKKYS</sequence>
<dbReference type="InterPro" id="IPR050834">
    <property type="entry name" value="Glycosyltransf_2"/>
</dbReference>
<feature type="domain" description="Glycosyltransferase 2-like" evidence="2">
    <location>
        <begin position="8"/>
        <end position="139"/>
    </location>
</feature>
<dbReference type="Gene3D" id="3.90.550.10">
    <property type="entry name" value="Spore Coat Polysaccharide Biosynthesis Protein SpsA, Chain A"/>
    <property type="match status" value="1"/>
</dbReference>
<proteinExistence type="predicted"/>
<dbReference type="RefSeq" id="WP_092721392.1">
    <property type="nucleotide sequence ID" value="NZ_FNNO01000001.1"/>
</dbReference>
<dbReference type="InterPro" id="IPR001173">
    <property type="entry name" value="Glyco_trans_2-like"/>
</dbReference>
<evidence type="ECO:0000313" key="5">
    <source>
        <dbReference type="Proteomes" id="UP000198711"/>
    </source>
</evidence>
<evidence type="ECO:0000259" key="3">
    <source>
        <dbReference type="Pfam" id="PF02709"/>
    </source>
</evidence>
<reference evidence="4 5" key="1">
    <citation type="submission" date="2016-10" db="EMBL/GenBank/DDBJ databases">
        <authorList>
            <person name="Varghese N."/>
            <person name="Submissions S."/>
        </authorList>
    </citation>
    <scope>NUCLEOTIDE SEQUENCE [LARGE SCALE GENOMIC DNA]</scope>
    <source>
        <strain evidence="4 5">DSM 25353</strain>
    </source>
</reference>
<name>A0A8X8ICP1_9BACT</name>
<dbReference type="EMBL" id="FNNO01000001">
    <property type="protein sequence ID" value="SDW09099.1"/>
    <property type="molecule type" value="Genomic_DNA"/>
</dbReference>
<dbReference type="PANTHER" id="PTHR43685">
    <property type="entry name" value="GLYCOSYLTRANSFERASE"/>
    <property type="match status" value="1"/>
</dbReference>
<dbReference type="Proteomes" id="UP000198711">
    <property type="component" value="Unassembled WGS sequence"/>
</dbReference>
<keyword evidence="5" id="KW-1185">Reference proteome</keyword>
<dbReference type="GO" id="GO:0016740">
    <property type="term" value="F:transferase activity"/>
    <property type="evidence" value="ECO:0007669"/>
    <property type="project" value="UniProtKB-KW"/>
</dbReference>
<accession>A0A8X8ICP1</accession>
<gene>
    <name evidence="4" type="ORF">SAMN05444410_101216</name>
</gene>
<dbReference type="SUPFAM" id="SSF53448">
    <property type="entry name" value="Nucleotide-diphospho-sugar transferases"/>
    <property type="match status" value="1"/>
</dbReference>
<dbReference type="Pfam" id="PF00535">
    <property type="entry name" value="Glycos_transf_2"/>
    <property type="match status" value="1"/>
</dbReference>
<dbReference type="PANTHER" id="PTHR43685:SF2">
    <property type="entry name" value="GLYCOSYLTRANSFERASE 2-LIKE DOMAIN-CONTAINING PROTEIN"/>
    <property type="match status" value="1"/>
</dbReference>
<comment type="caution">
    <text evidence="4">The sequence shown here is derived from an EMBL/GenBank/DDBJ whole genome shotgun (WGS) entry which is preliminary data.</text>
</comment>
<dbReference type="InterPro" id="IPR027791">
    <property type="entry name" value="Galactosyl_T_C"/>
</dbReference>
<evidence type="ECO:0000259" key="2">
    <source>
        <dbReference type="Pfam" id="PF00535"/>
    </source>
</evidence>
<dbReference type="AlphaFoldDB" id="A0A8X8ICP1"/>
<dbReference type="Pfam" id="PF02709">
    <property type="entry name" value="Glyco_transf_7C"/>
    <property type="match status" value="1"/>
</dbReference>
<evidence type="ECO:0000256" key="1">
    <source>
        <dbReference type="ARBA" id="ARBA00022679"/>
    </source>
</evidence>
<protein>
    <submittedName>
        <fullName evidence="4">Glycosyltransferase, GT2 family</fullName>
    </submittedName>
</protein>
<organism evidence="4 5">
    <name type="scientific">Hydrobacter penzbergensis</name>
    <dbReference type="NCBI Taxonomy" id="1235997"/>
    <lineage>
        <taxon>Bacteria</taxon>
        <taxon>Pseudomonadati</taxon>
        <taxon>Bacteroidota</taxon>
        <taxon>Chitinophagia</taxon>
        <taxon>Chitinophagales</taxon>
        <taxon>Chitinophagaceae</taxon>
        <taxon>Hydrobacter</taxon>
    </lineage>
</organism>
<dbReference type="InterPro" id="IPR029044">
    <property type="entry name" value="Nucleotide-diphossugar_trans"/>
</dbReference>